<evidence type="ECO:0000313" key="12">
    <source>
        <dbReference type="EMBL" id="KAL1408506.1"/>
    </source>
</evidence>
<dbReference type="EC" id="6.1.1.2" evidence="3"/>
<proteinExistence type="inferred from homology"/>
<dbReference type="PRINTS" id="PR01039">
    <property type="entry name" value="TRNASYNTHTRP"/>
</dbReference>
<dbReference type="PANTHER" id="PTHR43766">
    <property type="entry name" value="TRYPTOPHAN--TRNA LIGASE, MITOCHONDRIAL"/>
    <property type="match status" value="1"/>
</dbReference>
<dbReference type="InterPro" id="IPR050203">
    <property type="entry name" value="Trp-tRNA_synthetase"/>
</dbReference>
<keyword evidence="5 11" id="KW-0547">Nucleotide-binding</keyword>
<dbReference type="InterPro" id="IPR001412">
    <property type="entry name" value="aa-tRNA-synth_I_CS"/>
</dbReference>
<gene>
    <name evidence="12" type="primary">MSW1</name>
    <name evidence="12" type="ORF">Q8F55_005318</name>
</gene>
<dbReference type="GO" id="GO:0004830">
    <property type="term" value="F:tryptophan-tRNA ligase activity"/>
    <property type="evidence" value="ECO:0007669"/>
    <property type="project" value="UniProtKB-EC"/>
</dbReference>
<dbReference type="InterPro" id="IPR014729">
    <property type="entry name" value="Rossmann-like_a/b/a_fold"/>
</dbReference>
<name>A0ABR3Q1A4_9TREE</name>
<dbReference type="SUPFAM" id="SSF52374">
    <property type="entry name" value="Nucleotidylyl transferase"/>
    <property type="match status" value="1"/>
</dbReference>
<dbReference type="NCBIfam" id="TIGR00233">
    <property type="entry name" value="trpS"/>
    <property type="match status" value="1"/>
</dbReference>
<dbReference type="EMBL" id="JBBXJM010000004">
    <property type="protein sequence ID" value="KAL1408506.1"/>
    <property type="molecule type" value="Genomic_DNA"/>
</dbReference>
<dbReference type="CDD" id="cd00806">
    <property type="entry name" value="TrpRS_core"/>
    <property type="match status" value="1"/>
</dbReference>
<dbReference type="InterPro" id="IPR002305">
    <property type="entry name" value="aa-tRNA-synth_Ic"/>
</dbReference>
<dbReference type="Gene3D" id="1.10.240.10">
    <property type="entry name" value="Tyrosyl-Transfer RNA Synthetase"/>
    <property type="match status" value="1"/>
</dbReference>
<comment type="similarity">
    <text evidence="2 11">Belongs to the class-I aminoacyl-tRNA synthetase family.</text>
</comment>
<keyword evidence="6 11" id="KW-0067">ATP-binding</keyword>
<evidence type="ECO:0000256" key="7">
    <source>
        <dbReference type="ARBA" id="ARBA00022917"/>
    </source>
</evidence>
<reference evidence="12 13" key="1">
    <citation type="submission" date="2023-08" db="EMBL/GenBank/DDBJ databases">
        <title>Annotated Genome Sequence of Vanrija albida AlHP1.</title>
        <authorList>
            <person name="Herzog R."/>
        </authorList>
    </citation>
    <scope>NUCLEOTIDE SEQUENCE [LARGE SCALE GENOMIC DNA]</scope>
    <source>
        <strain evidence="12 13">AlHP1</strain>
    </source>
</reference>
<dbReference type="InterPro" id="IPR024109">
    <property type="entry name" value="Trp-tRNA-ligase_bac-type"/>
</dbReference>
<keyword evidence="8 11" id="KW-0030">Aminoacyl-tRNA synthetase</keyword>
<keyword evidence="7 11" id="KW-0648">Protein biosynthesis</keyword>
<evidence type="ECO:0000256" key="3">
    <source>
        <dbReference type="ARBA" id="ARBA00013161"/>
    </source>
</evidence>
<evidence type="ECO:0000313" key="13">
    <source>
        <dbReference type="Proteomes" id="UP001565368"/>
    </source>
</evidence>
<comment type="subcellular location">
    <subcellularLocation>
        <location evidence="1">Mitochondrion</location>
    </subcellularLocation>
</comment>
<evidence type="ECO:0000256" key="8">
    <source>
        <dbReference type="ARBA" id="ARBA00023146"/>
    </source>
</evidence>
<protein>
    <recommendedName>
        <fullName evidence="3">tryptophan--tRNA ligase</fullName>
        <ecNumber evidence="3">6.1.1.2</ecNumber>
    </recommendedName>
    <alternativeName>
        <fullName evidence="9">Tryptophanyl-tRNA synthetase</fullName>
    </alternativeName>
</protein>
<dbReference type="Gene3D" id="3.40.50.620">
    <property type="entry name" value="HUPs"/>
    <property type="match status" value="1"/>
</dbReference>
<dbReference type="GeneID" id="95986361"/>
<evidence type="ECO:0000256" key="1">
    <source>
        <dbReference type="ARBA" id="ARBA00004173"/>
    </source>
</evidence>
<evidence type="ECO:0000256" key="2">
    <source>
        <dbReference type="ARBA" id="ARBA00005594"/>
    </source>
</evidence>
<keyword evidence="13" id="KW-1185">Reference proteome</keyword>
<dbReference type="HAMAP" id="MF_00140_B">
    <property type="entry name" value="Trp_tRNA_synth_B"/>
    <property type="match status" value="1"/>
</dbReference>
<evidence type="ECO:0000256" key="10">
    <source>
        <dbReference type="ARBA" id="ARBA00049929"/>
    </source>
</evidence>
<comment type="caution">
    <text evidence="12">The sequence shown here is derived from an EMBL/GenBank/DDBJ whole genome shotgun (WGS) entry which is preliminary data.</text>
</comment>
<dbReference type="PROSITE" id="PS00178">
    <property type="entry name" value="AA_TRNA_LIGASE_I"/>
    <property type="match status" value="1"/>
</dbReference>
<dbReference type="Proteomes" id="UP001565368">
    <property type="component" value="Unassembled WGS sequence"/>
</dbReference>
<dbReference type="Pfam" id="PF00579">
    <property type="entry name" value="tRNA-synt_1b"/>
    <property type="match status" value="1"/>
</dbReference>
<dbReference type="InterPro" id="IPR002306">
    <property type="entry name" value="Trp-tRNA-ligase"/>
</dbReference>
<evidence type="ECO:0000256" key="11">
    <source>
        <dbReference type="RuleBase" id="RU363036"/>
    </source>
</evidence>
<evidence type="ECO:0000256" key="5">
    <source>
        <dbReference type="ARBA" id="ARBA00022741"/>
    </source>
</evidence>
<evidence type="ECO:0000256" key="4">
    <source>
        <dbReference type="ARBA" id="ARBA00022598"/>
    </source>
</evidence>
<organism evidence="12 13">
    <name type="scientific">Vanrija albida</name>
    <dbReference type="NCBI Taxonomy" id="181172"/>
    <lineage>
        <taxon>Eukaryota</taxon>
        <taxon>Fungi</taxon>
        <taxon>Dikarya</taxon>
        <taxon>Basidiomycota</taxon>
        <taxon>Agaricomycotina</taxon>
        <taxon>Tremellomycetes</taxon>
        <taxon>Trichosporonales</taxon>
        <taxon>Trichosporonaceae</taxon>
        <taxon>Vanrija</taxon>
    </lineage>
</organism>
<sequence length="383" mass="41195">MHPRIRGLARVRATARCGAALPAAVSRASSSKAKAAPPEVVFSGIQPTGTPHLGNYLGLFLPFLELQRSTPASTPVYLSVVGLHAITLPQDPAALVRDRRNMLASLLACGVDPERTTLFLQEDVREHSELAWFLNTIAPVGRLQRMTTWKSKIATARNANSEDEVSEEDLRLGLLSYPVLQAADILLYKSTIVPVGEDQVQHLELARDIAQVFNRAFGDVFPVPETRVVPQKRVLSLRDPAQKMSKSAPNPLSRISLTDSPKDIATKVKGAVTDSTATITYEPDTRPGVANLLTIWSAFDEAKRSPAELAAAAHADGWGAGKLKAAVSDVVAAHLAPVQDEYRRIIADEGYIRVVAAKGADRAREQAAKTMAEVRAAVGLGGI</sequence>
<dbReference type="PANTHER" id="PTHR43766:SF1">
    <property type="entry name" value="TRYPTOPHAN--TRNA LIGASE, MITOCHONDRIAL"/>
    <property type="match status" value="1"/>
</dbReference>
<dbReference type="RefSeq" id="XP_069208450.1">
    <property type="nucleotide sequence ID" value="XM_069353808.1"/>
</dbReference>
<keyword evidence="4 11" id="KW-0436">Ligase</keyword>
<evidence type="ECO:0000256" key="9">
    <source>
        <dbReference type="ARBA" id="ARBA00030268"/>
    </source>
</evidence>
<evidence type="ECO:0000256" key="6">
    <source>
        <dbReference type="ARBA" id="ARBA00022840"/>
    </source>
</evidence>
<accession>A0ABR3Q1A4</accession>
<comment type="catalytic activity">
    <reaction evidence="10">
        <text>tRNA(Trp) + L-tryptophan + ATP = L-tryptophyl-tRNA(Trp) + AMP + diphosphate + H(+)</text>
        <dbReference type="Rhea" id="RHEA:24080"/>
        <dbReference type="Rhea" id="RHEA-COMP:9671"/>
        <dbReference type="Rhea" id="RHEA-COMP:9705"/>
        <dbReference type="ChEBI" id="CHEBI:15378"/>
        <dbReference type="ChEBI" id="CHEBI:30616"/>
        <dbReference type="ChEBI" id="CHEBI:33019"/>
        <dbReference type="ChEBI" id="CHEBI:57912"/>
        <dbReference type="ChEBI" id="CHEBI:78442"/>
        <dbReference type="ChEBI" id="CHEBI:78535"/>
        <dbReference type="ChEBI" id="CHEBI:456215"/>
        <dbReference type="EC" id="6.1.1.2"/>
    </reaction>
</comment>